<evidence type="ECO:0000256" key="2">
    <source>
        <dbReference type="ARBA" id="ARBA00022679"/>
    </source>
</evidence>
<dbReference type="HAMAP" id="MF_01691">
    <property type="entry name" value="DapH"/>
    <property type="match status" value="1"/>
</dbReference>
<dbReference type="Pfam" id="PF14602">
    <property type="entry name" value="Hexapep_2"/>
    <property type="match status" value="1"/>
</dbReference>
<evidence type="ECO:0000256" key="4">
    <source>
        <dbReference type="ARBA" id="ARBA00022915"/>
    </source>
</evidence>
<dbReference type="NCBIfam" id="TIGR03532">
    <property type="entry name" value="DapD_Ac"/>
    <property type="match status" value="1"/>
</dbReference>
<organism evidence="9 10">
    <name type="scientific">Crassaminicella indica</name>
    <dbReference type="NCBI Taxonomy" id="2855394"/>
    <lineage>
        <taxon>Bacteria</taxon>
        <taxon>Bacillati</taxon>
        <taxon>Bacillota</taxon>
        <taxon>Clostridia</taxon>
        <taxon>Eubacteriales</taxon>
        <taxon>Clostridiaceae</taxon>
        <taxon>Crassaminicella</taxon>
    </lineage>
</organism>
<comment type="pathway">
    <text evidence="7">Amino-acid biosynthesis; L-lysine biosynthesis via DAP pathway; LL-2,6-diaminopimelate from (S)-tetrahydrodipicolinate (acetylase route): step 1/3.</text>
</comment>
<dbReference type="CDD" id="cd03350">
    <property type="entry name" value="LbH_THP_succinylT"/>
    <property type="match status" value="1"/>
</dbReference>
<keyword evidence="10" id="KW-1185">Reference proteome</keyword>
<keyword evidence="2 7" id="KW-0808">Transferase</keyword>
<comment type="function">
    <text evidence="7">Catalyzes the transfer of an acetyl group from acetyl-CoA to tetrahydrodipicolinate.</text>
</comment>
<evidence type="ECO:0000313" key="10">
    <source>
        <dbReference type="Proteomes" id="UP000886818"/>
    </source>
</evidence>
<keyword evidence="4 7" id="KW-0220">Diaminopimelate biosynthesis</keyword>
<keyword evidence="6 7" id="KW-0012">Acyltransferase</keyword>
<dbReference type="Pfam" id="PF00132">
    <property type="entry name" value="Hexapep"/>
    <property type="match status" value="1"/>
</dbReference>
<dbReference type="PANTHER" id="PTHR43300">
    <property type="entry name" value="ACETYLTRANSFERASE"/>
    <property type="match status" value="1"/>
</dbReference>
<keyword evidence="5 7" id="KW-0457">Lysine biosynthesis</keyword>
<evidence type="ECO:0000256" key="1">
    <source>
        <dbReference type="ARBA" id="ARBA00022605"/>
    </source>
</evidence>
<evidence type="ECO:0000256" key="3">
    <source>
        <dbReference type="ARBA" id="ARBA00022737"/>
    </source>
</evidence>
<evidence type="ECO:0000256" key="6">
    <source>
        <dbReference type="ARBA" id="ARBA00023315"/>
    </source>
</evidence>
<protein>
    <recommendedName>
        <fullName evidence="7">2,3,4,5-tetrahydropyridine-2,6-dicarboxylate N-acetyltransferase</fullName>
        <ecNumber evidence="7">2.3.1.89</ecNumber>
    </recommendedName>
    <alternativeName>
        <fullName evidence="7">Tetrahydrodipicolinate N-acetyltransferase</fullName>
        <shortName evidence="7">THP acetyltransferase</shortName>
        <shortName evidence="7">Tetrahydropicolinate acetylase</shortName>
    </alternativeName>
</protein>
<name>A0ABX8RCB5_9CLOT</name>
<comment type="catalytic activity">
    <reaction evidence="7">
        <text>(S)-2,3,4,5-tetrahydrodipicolinate + acetyl-CoA + H2O = L-2-acetamido-6-oxoheptanedioate + CoA</text>
        <dbReference type="Rhea" id="RHEA:13085"/>
        <dbReference type="ChEBI" id="CHEBI:15377"/>
        <dbReference type="ChEBI" id="CHEBI:16845"/>
        <dbReference type="ChEBI" id="CHEBI:57287"/>
        <dbReference type="ChEBI" id="CHEBI:57288"/>
        <dbReference type="ChEBI" id="CHEBI:58117"/>
        <dbReference type="EC" id="2.3.1.89"/>
    </reaction>
</comment>
<comment type="similarity">
    <text evidence="7">Belongs to the transferase hexapeptide repeat family. DapH subfamily.</text>
</comment>
<evidence type="ECO:0000256" key="7">
    <source>
        <dbReference type="HAMAP-Rule" id="MF_01691"/>
    </source>
</evidence>
<dbReference type="InterPro" id="IPR019873">
    <property type="entry name" value="DapH"/>
</dbReference>
<evidence type="ECO:0000259" key="8">
    <source>
        <dbReference type="Pfam" id="PF08503"/>
    </source>
</evidence>
<evidence type="ECO:0000256" key="5">
    <source>
        <dbReference type="ARBA" id="ARBA00023154"/>
    </source>
</evidence>
<dbReference type="Proteomes" id="UP000886818">
    <property type="component" value="Chromosome"/>
</dbReference>
<evidence type="ECO:0000313" key="9">
    <source>
        <dbReference type="EMBL" id="QXM05570.1"/>
    </source>
</evidence>
<dbReference type="InterPro" id="IPR013710">
    <property type="entry name" value="DapH_N"/>
</dbReference>
<dbReference type="EMBL" id="CP078093">
    <property type="protein sequence ID" value="QXM05570.1"/>
    <property type="molecule type" value="Genomic_DNA"/>
</dbReference>
<reference evidence="9" key="1">
    <citation type="submission" date="2021-07" db="EMBL/GenBank/DDBJ databases">
        <title>Complete genome sequence of Crassaminicella sp. 143-21, isolated from a deep-sea hydrothermal vent.</title>
        <authorList>
            <person name="Li X."/>
        </authorList>
    </citation>
    <scope>NUCLEOTIDE SEQUENCE</scope>
    <source>
        <strain evidence="9">143-21</strain>
    </source>
</reference>
<feature type="domain" description="2,3,4,5-tetrahydropyridine-2,6-dicarboxylate N-acetyltransferase N-terminal" evidence="8">
    <location>
        <begin position="16"/>
        <end position="97"/>
    </location>
</feature>
<dbReference type="RefSeq" id="WP_218282268.1">
    <property type="nucleotide sequence ID" value="NZ_CP078093.1"/>
</dbReference>
<dbReference type="PROSITE" id="PS00101">
    <property type="entry name" value="HEXAPEP_TRANSFERASES"/>
    <property type="match status" value="1"/>
</dbReference>
<accession>A0ABX8RCB5</accession>
<dbReference type="InterPro" id="IPR001451">
    <property type="entry name" value="Hexapep"/>
</dbReference>
<keyword evidence="3 7" id="KW-0677">Repeat</keyword>
<dbReference type="EC" id="2.3.1.89" evidence="7"/>
<proteinExistence type="inferred from homology"/>
<sequence>MNTEKKSTNENIDLTNPYAIAKFIKNAKKSTPVKAYVNGNLNDAPADNIKKFGHENFWILFGEYNQVSDYLSKYKNLIKDYEIENDRRNSAIPMLDIKAIDARIEPGAIIRDRVKIGKNAVIMMGAVINIGSEIGEGTMIDMNAVLGARATIGKNVHVGAGAVIAGVLEPPSASPVIIEDDVMIGANAVILEGIRVGKGAVVAAGAIVTKDVPKGAVVAGSPAKIIKEKDEKTADKTKLLDDLRG</sequence>
<keyword evidence="1 7" id="KW-0028">Amino-acid biosynthesis</keyword>
<gene>
    <name evidence="9" type="primary">dapD</name>
    <name evidence="7" type="synonym">dapH</name>
    <name evidence="9" type="ORF">KVH43_09320</name>
</gene>
<dbReference type="InterPro" id="IPR018357">
    <property type="entry name" value="Hexapep_transf_CS"/>
</dbReference>
<dbReference type="InterPro" id="IPR050179">
    <property type="entry name" value="Trans_hexapeptide_repeat"/>
</dbReference>
<dbReference type="PANTHER" id="PTHR43300:SF10">
    <property type="entry name" value="2,3,4,5-TETRAHYDROPYRIDINE-2,6-DICARBOXYLATE N-ACETYLTRANSFERASE"/>
    <property type="match status" value="1"/>
</dbReference>
<dbReference type="Pfam" id="PF08503">
    <property type="entry name" value="DapH_N"/>
    <property type="match status" value="1"/>
</dbReference>